<sequence length="1063" mass="119424">MKQQCAPKQALKQLPDVFSLWLFLSHSRLRRRRVLFCNMKVMDPEASCVRGEFQARRKLDFKDDGDLLEINVVSGDEGEPNEFQNSASTMNHIDSIHSRIAKESIPQLNMEFETEEAAYQFYNAYAYKASFSIRRSKEHKDKSGQITSRTFCCSCEGKRGKDKRDANVKIHRPETRFGCLAKTKIRYCRVSQKYILFEFGAVHTHMLCTPSKSHLCKSHRKFAPAQALEADMANDSEFKDFAKDFSSCVYDYEEEVDFIIAWNQMLEKYELQDNDWLRRMYGIKEKWALVYGKNTFCGDMTTTQRSESMNGVLKKYANYKHDLLQFFHHFQRLIDDRRYEELKANFRATQSTPCLSFPVLILQHAADVFTPEVFKLLNAELCKAWDCNMNQCSEDGTVTTYKVTPQGKSRHHIVTYDSIEGIVSCSCKKFEFGGILCAHAFKVLGSKNVLTIPDKYILKRWTMNAESGNTTTTSASSIQDDPKAMMGIRYKELCRLHTHLATRAAESEKAYEIALDGLHKILEEVETILGGVKIHETFLETSHVQNDVVEDDAIIHDEGAGNKVKGLKVKERTNGKSSKRPRSALEKVTRNKRKLQAKPSSDGANYISGPVGQTMFVSPQYFTQQQNTQIHNQRLDVPLERNTLTPLSHLSLLTQQPQLGNKRKPQAKASSDGANSINGPVGQTMFVPPQYFTHQHNTQIHNPRLDVPHLSLLTQQSQLGQGYESSNLGTLYSLFTNQQGSTNYMTTIPQVKTNMQMRTISISAPSRRRHHHHHHNSATDPPPSPPPPLHHHHHHHHHAADATTTIITTTTTTPPQPAPPPPLPPPSRHCHHHHHHHRYRHRHRHHLAAAPATTTTITIIITTTTTTTSAPSRYHHYHRHHNDHHHHSTIIITTAAAAATTTTTTINSVNSGINIVNLGCEFRRKPPPPPQPAPPPPPPSRCHHHHNAATIMTTIIITAAAATTMSPPPPPPQLTALIQTKINTVNCPGEVVVAVTMVAAASVVDGDGWWWTDGGGGGAAVVVAVAWWRWRRRGGGGGVVVVVAAAALYDLELLSLLMLVFLV</sequence>
<evidence type="ECO:0000313" key="1">
    <source>
        <dbReference type="EMBL" id="KAI8525042.1"/>
    </source>
</evidence>
<protein>
    <submittedName>
        <fullName evidence="1">Uncharacterized protein</fullName>
    </submittedName>
</protein>
<reference evidence="1" key="1">
    <citation type="submission" date="2022-02" db="EMBL/GenBank/DDBJ databases">
        <title>Plant Genome Project.</title>
        <authorList>
            <person name="Zhang R.-G."/>
        </authorList>
    </citation>
    <scope>NUCLEOTIDE SEQUENCE</scope>
    <source>
        <strain evidence="1">AT1</strain>
    </source>
</reference>
<accession>A0ACC0L9J3</accession>
<keyword evidence="2" id="KW-1185">Reference proteome</keyword>
<organism evidence="1 2">
    <name type="scientific">Rhododendron molle</name>
    <name type="common">Chinese azalea</name>
    <name type="synonym">Azalea mollis</name>
    <dbReference type="NCBI Taxonomy" id="49168"/>
    <lineage>
        <taxon>Eukaryota</taxon>
        <taxon>Viridiplantae</taxon>
        <taxon>Streptophyta</taxon>
        <taxon>Embryophyta</taxon>
        <taxon>Tracheophyta</taxon>
        <taxon>Spermatophyta</taxon>
        <taxon>Magnoliopsida</taxon>
        <taxon>eudicotyledons</taxon>
        <taxon>Gunneridae</taxon>
        <taxon>Pentapetalae</taxon>
        <taxon>asterids</taxon>
        <taxon>Ericales</taxon>
        <taxon>Ericaceae</taxon>
        <taxon>Ericoideae</taxon>
        <taxon>Rhodoreae</taxon>
        <taxon>Rhododendron</taxon>
    </lineage>
</organism>
<comment type="caution">
    <text evidence="1">The sequence shown here is derived from an EMBL/GenBank/DDBJ whole genome shotgun (WGS) entry which is preliminary data.</text>
</comment>
<name>A0ACC0L9J3_RHOML</name>
<gene>
    <name evidence="1" type="ORF">RHMOL_Rhmol13G0197500</name>
</gene>
<proteinExistence type="predicted"/>
<dbReference type="Proteomes" id="UP001062846">
    <property type="component" value="Chromosome 13"/>
</dbReference>
<dbReference type="EMBL" id="CM046400">
    <property type="protein sequence ID" value="KAI8525042.1"/>
    <property type="molecule type" value="Genomic_DNA"/>
</dbReference>
<evidence type="ECO:0000313" key="2">
    <source>
        <dbReference type="Proteomes" id="UP001062846"/>
    </source>
</evidence>